<gene>
    <name evidence="1" type="ORF">B5M42_12190</name>
</gene>
<evidence type="ECO:0000313" key="2">
    <source>
        <dbReference type="Proteomes" id="UP000298246"/>
    </source>
</evidence>
<accession>A0A4Y8Q3V8</accession>
<name>A0A4Y8Q3V8_9BACL</name>
<evidence type="ECO:0000313" key="1">
    <source>
        <dbReference type="EMBL" id="TFE87580.1"/>
    </source>
</evidence>
<dbReference type="AlphaFoldDB" id="A0A4Y8Q3V8"/>
<sequence>MCSDCTHDLDGALIRCLDFLRKNHKATAEQVSEATGVPGDQLLAWIKENKVMISDYPNLNYPCATCAKPIRKHKMCTDCLNRINKDIRELKEKDKSFAFLQARQDAGRSGAFQISDRFRRG</sequence>
<comment type="caution">
    <text evidence="1">The sequence shown here is derived from an EMBL/GenBank/DDBJ whole genome shotgun (WGS) entry which is preliminary data.</text>
</comment>
<proteinExistence type="predicted"/>
<dbReference type="Proteomes" id="UP000298246">
    <property type="component" value="Unassembled WGS sequence"/>
</dbReference>
<protein>
    <recommendedName>
        <fullName evidence="3">Flagellar protein</fullName>
    </recommendedName>
</protein>
<keyword evidence="2" id="KW-1185">Reference proteome</keyword>
<reference evidence="1 2" key="1">
    <citation type="submission" date="2017-03" db="EMBL/GenBank/DDBJ databases">
        <title>Isolation of Levoglucosan Utilizing Bacteria.</title>
        <authorList>
            <person name="Arya A.S."/>
        </authorList>
    </citation>
    <scope>NUCLEOTIDE SEQUENCE [LARGE SCALE GENOMIC DNA]</scope>
    <source>
        <strain evidence="1 2">MEC069</strain>
    </source>
</reference>
<dbReference type="EMBL" id="MYFO01000013">
    <property type="protein sequence ID" value="TFE87580.1"/>
    <property type="molecule type" value="Genomic_DNA"/>
</dbReference>
<evidence type="ECO:0008006" key="3">
    <source>
        <dbReference type="Google" id="ProtNLM"/>
    </source>
</evidence>
<organism evidence="1 2">
    <name type="scientific">Paenibacillus athensensis</name>
    <dbReference type="NCBI Taxonomy" id="1967502"/>
    <lineage>
        <taxon>Bacteria</taxon>
        <taxon>Bacillati</taxon>
        <taxon>Bacillota</taxon>
        <taxon>Bacilli</taxon>
        <taxon>Bacillales</taxon>
        <taxon>Paenibacillaceae</taxon>
        <taxon>Paenibacillus</taxon>
    </lineage>
</organism>